<dbReference type="Pfam" id="PF01363">
    <property type="entry name" value="FYVE"/>
    <property type="match status" value="1"/>
</dbReference>
<dbReference type="InterPro" id="IPR021565">
    <property type="entry name" value="Rbsn_Rab-bd"/>
</dbReference>
<dbReference type="Pfam" id="PF11464">
    <property type="entry name" value="Rbsn"/>
    <property type="match status" value="1"/>
</dbReference>
<dbReference type="Proteomes" id="UP000285301">
    <property type="component" value="Unassembled WGS sequence"/>
</dbReference>
<organism evidence="8 9">
    <name type="scientific">Dinothrombium tinctorium</name>
    <dbReference type="NCBI Taxonomy" id="1965070"/>
    <lineage>
        <taxon>Eukaryota</taxon>
        <taxon>Metazoa</taxon>
        <taxon>Ecdysozoa</taxon>
        <taxon>Arthropoda</taxon>
        <taxon>Chelicerata</taxon>
        <taxon>Arachnida</taxon>
        <taxon>Acari</taxon>
        <taxon>Acariformes</taxon>
        <taxon>Trombidiformes</taxon>
        <taxon>Prostigmata</taxon>
        <taxon>Anystina</taxon>
        <taxon>Parasitengona</taxon>
        <taxon>Trombidioidea</taxon>
        <taxon>Trombidiidae</taxon>
        <taxon>Dinothrombium</taxon>
    </lineage>
</organism>
<feature type="domain" description="C2H2-type" evidence="6">
    <location>
        <begin position="25"/>
        <end position="53"/>
    </location>
</feature>
<feature type="domain" description="FYVE-type" evidence="7">
    <location>
        <begin position="168"/>
        <end position="271"/>
    </location>
</feature>
<feature type="region of interest" description="Disordered" evidence="5">
    <location>
        <begin position="224"/>
        <end position="244"/>
    </location>
</feature>
<evidence type="ECO:0000256" key="4">
    <source>
        <dbReference type="PROSITE-ProRule" id="PRU00042"/>
    </source>
</evidence>
<sequence>MANPFDDDLIVEQVDKEQAMVKEGFLCPDCMTDFKTILRLQDHFAAVHTNDDRETTKKLSSQLKGFIGKARKMLNKADTFEDISTLDSSSALAIREPFFYHIWRTNQSIGPTNSFFEYFKQVRDSRIERYVIETNKLLIRLDKLMKDAPNDPEKRKQHEKSVVDWVNDADVKLCPSCAKSFNISRRRHHCRLCGGIMCHSCSMFLDFDYASKLISPTNLQSVSLLPSSSRNPDSNMAGLPRRGSNSSLMSMVNSAGEPHIRVCCDCKILLDRRNQLVEDQFAKPIITQLYEKLKSFIADGNKLIPLYCQMCSSLSQGESNYKLRDAQDLRIKLMRIAENIDVVSRKISNIDIQNEPPPHPSQLKLQRNIRLSATQYLRENMVGLPSLPTEEELQKLQEKRRQEIQKRIEEERKLALEEAEALRSQSSSSSSPSSKLDPKNLTQVSSASSFELVSPDTGWGPEFSLKPDCDLNAIDPMLVQISIIKNYIKKAREEHKYDEVAILELNLKELEINYMLEKQNQS</sequence>
<feature type="compositionally biased region" description="Polar residues" evidence="5">
    <location>
        <begin position="224"/>
        <end position="234"/>
    </location>
</feature>
<dbReference type="InterPro" id="IPR052727">
    <property type="entry name" value="Rab4/Rab5_effector"/>
</dbReference>
<dbReference type="InterPro" id="IPR013087">
    <property type="entry name" value="Znf_C2H2_type"/>
</dbReference>
<dbReference type="EMBL" id="NCKU01000933">
    <property type="protein sequence ID" value="RWS13629.1"/>
    <property type="molecule type" value="Genomic_DNA"/>
</dbReference>
<feature type="compositionally biased region" description="Low complexity" evidence="5">
    <location>
        <begin position="422"/>
        <end position="435"/>
    </location>
</feature>
<dbReference type="PANTHER" id="PTHR13510">
    <property type="entry name" value="FYVE-FINGER-CONTAINING RAB5 EFFECTOR PROTEIN RABENOSYN-5-RELATED"/>
    <property type="match status" value="1"/>
</dbReference>
<evidence type="ECO:0000313" key="8">
    <source>
        <dbReference type="EMBL" id="RWS13629.1"/>
    </source>
</evidence>
<name>A0A443REC6_9ACAR</name>
<dbReference type="Gene3D" id="3.30.40.10">
    <property type="entry name" value="Zinc/RING finger domain, C3HC4 (zinc finger)"/>
    <property type="match status" value="1"/>
</dbReference>
<comment type="caution">
    <text evidence="8">The sequence shown here is derived from an EMBL/GenBank/DDBJ whole genome shotgun (WGS) entry which is preliminary data.</text>
</comment>
<dbReference type="PROSITE" id="PS50157">
    <property type="entry name" value="ZINC_FINGER_C2H2_2"/>
    <property type="match status" value="1"/>
</dbReference>
<dbReference type="InterPro" id="IPR011011">
    <property type="entry name" value="Znf_FYVE_PHD"/>
</dbReference>
<dbReference type="PANTHER" id="PTHR13510:SF44">
    <property type="entry name" value="RABENOSYN-5"/>
    <property type="match status" value="1"/>
</dbReference>
<evidence type="ECO:0000313" key="9">
    <source>
        <dbReference type="Proteomes" id="UP000285301"/>
    </source>
</evidence>
<protein>
    <submittedName>
        <fullName evidence="8">Rabenosyn-5-like protein</fullName>
    </submittedName>
</protein>
<evidence type="ECO:0000256" key="5">
    <source>
        <dbReference type="SAM" id="MobiDB-lite"/>
    </source>
</evidence>
<dbReference type="CDD" id="cd15716">
    <property type="entry name" value="FYVE_RBNS5"/>
    <property type="match status" value="1"/>
</dbReference>
<feature type="region of interest" description="Disordered" evidence="5">
    <location>
        <begin position="419"/>
        <end position="441"/>
    </location>
</feature>
<dbReference type="OrthoDB" id="166134at2759"/>
<dbReference type="PROSITE" id="PS50178">
    <property type="entry name" value="ZF_FYVE"/>
    <property type="match status" value="1"/>
</dbReference>
<dbReference type="Gene3D" id="4.10.860.20">
    <property type="entry name" value="Rabenosyn, Rab binding domain"/>
    <property type="match status" value="1"/>
</dbReference>
<evidence type="ECO:0000256" key="1">
    <source>
        <dbReference type="ARBA" id="ARBA00022723"/>
    </source>
</evidence>
<keyword evidence="1" id="KW-0479">Metal-binding</keyword>
<dbReference type="InterPro" id="IPR000306">
    <property type="entry name" value="Znf_FYVE"/>
</dbReference>
<evidence type="ECO:0000259" key="7">
    <source>
        <dbReference type="PROSITE" id="PS50178"/>
    </source>
</evidence>
<dbReference type="AlphaFoldDB" id="A0A443REC6"/>
<dbReference type="SUPFAM" id="SSF57903">
    <property type="entry name" value="FYVE/PHD zinc finger"/>
    <property type="match status" value="1"/>
</dbReference>
<evidence type="ECO:0000256" key="2">
    <source>
        <dbReference type="ARBA" id="ARBA00022771"/>
    </source>
</evidence>
<proteinExistence type="predicted"/>
<keyword evidence="3" id="KW-0862">Zinc</keyword>
<dbReference type="SMART" id="SM00064">
    <property type="entry name" value="FYVE"/>
    <property type="match status" value="1"/>
</dbReference>
<evidence type="ECO:0000256" key="3">
    <source>
        <dbReference type="ARBA" id="ARBA00022833"/>
    </source>
</evidence>
<dbReference type="STRING" id="1965070.A0A443REC6"/>
<dbReference type="InterPro" id="IPR017455">
    <property type="entry name" value="Znf_FYVE-rel"/>
</dbReference>
<accession>A0A443REC6</accession>
<dbReference type="InterPro" id="IPR036531">
    <property type="entry name" value="Rbsn_Rab-bd_sf"/>
</dbReference>
<keyword evidence="2 4" id="KW-0863">Zinc-finger</keyword>
<dbReference type="SUPFAM" id="SSF140125">
    <property type="entry name" value="Rabenosyn-5 Rab-binding domain-like"/>
    <property type="match status" value="1"/>
</dbReference>
<dbReference type="GO" id="GO:0008270">
    <property type="term" value="F:zinc ion binding"/>
    <property type="evidence" value="ECO:0007669"/>
    <property type="project" value="UniProtKB-KW"/>
</dbReference>
<gene>
    <name evidence="8" type="ORF">B4U79_05212</name>
</gene>
<dbReference type="InterPro" id="IPR013083">
    <property type="entry name" value="Znf_RING/FYVE/PHD"/>
</dbReference>
<keyword evidence="9" id="KW-1185">Reference proteome</keyword>
<reference evidence="8 9" key="1">
    <citation type="journal article" date="2018" name="Gigascience">
        <title>Genomes of trombidid mites reveal novel predicted allergens and laterally-transferred genes associated with secondary metabolism.</title>
        <authorList>
            <person name="Dong X."/>
            <person name="Chaisiri K."/>
            <person name="Xia D."/>
            <person name="Armstrong S.D."/>
            <person name="Fang Y."/>
            <person name="Donnelly M.J."/>
            <person name="Kadowaki T."/>
            <person name="McGarry J.W."/>
            <person name="Darby A.C."/>
            <person name="Makepeace B.L."/>
        </authorList>
    </citation>
    <scope>NUCLEOTIDE SEQUENCE [LARGE SCALE GENOMIC DNA]</scope>
    <source>
        <strain evidence="8">UoL-WK</strain>
    </source>
</reference>
<dbReference type="PROSITE" id="PS00028">
    <property type="entry name" value="ZINC_FINGER_C2H2_1"/>
    <property type="match status" value="1"/>
</dbReference>
<evidence type="ECO:0000259" key="6">
    <source>
        <dbReference type="PROSITE" id="PS50157"/>
    </source>
</evidence>